<keyword evidence="1" id="KW-0472">Membrane</keyword>
<evidence type="ECO:0000313" key="3">
    <source>
        <dbReference type="Proteomes" id="UP000196331"/>
    </source>
</evidence>
<evidence type="ECO:0000256" key="1">
    <source>
        <dbReference type="SAM" id="Phobius"/>
    </source>
</evidence>
<organism evidence="2 3">
    <name type="scientific">Halomonas citrativorans</name>
    <dbReference type="NCBI Taxonomy" id="2742612"/>
    <lineage>
        <taxon>Bacteria</taxon>
        <taxon>Pseudomonadati</taxon>
        <taxon>Pseudomonadota</taxon>
        <taxon>Gammaproteobacteria</taxon>
        <taxon>Oceanospirillales</taxon>
        <taxon>Halomonadaceae</taxon>
        <taxon>Halomonas</taxon>
    </lineage>
</organism>
<sequence>MALTGSTRALITFVLGEKPGLPARMGITLMVVGVVVMHVFPK</sequence>
<proteinExistence type="predicted"/>
<keyword evidence="1" id="KW-0812">Transmembrane</keyword>
<keyword evidence="1" id="KW-1133">Transmembrane helix</keyword>
<comment type="caution">
    <text evidence="2">The sequence shown here is derived from an EMBL/GenBank/DDBJ whole genome shotgun (WGS) entry which is preliminary data.</text>
</comment>
<name>A0A1R4HR96_9GAMM</name>
<gene>
    <name evidence="2" type="ORF">CZ787_02665</name>
</gene>
<reference evidence="2 3" key="1">
    <citation type="submission" date="2017-02" db="EMBL/GenBank/DDBJ databases">
        <authorList>
            <person name="Dridi B."/>
        </authorList>
    </citation>
    <scope>NUCLEOTIDE SEQUENCE [LARGE SCALE GENOMIC DNA]</scope>
    <source>
        <strain evidence="2 3">JB380</strain>
    </source>
</reference>
<dbReference type="EMBL" id="FUKM01000011">
    <property type="protein sequence ID" value="SJN10026.1"/>
    <property type="molecule type" value="Genomic_DNA"/>
</dbReference>
<dbReference type="AlphaFoldDB" id="A0A1R4HR96"/>
<protein>
    <submittedName>
        <fullName evidence="2">Uncharacterized protein</fullName>
    </submittedName>
</protein>
<feature type="transmembrane region" description="Helical" evidence="1">
    <location>
        <begin position="21"/>
        <end position="40"/>
    </location>
</feature>
<evidence type="ECO:0000313" key="2">
    <source>
        <dbReference type="EMBL" id="SJN10026.1"/>
    </source>
</evidence>
<accession>A0A1R4HR96</accession>
<dbReference type="Proteomes" id="UP000196331">
    <property type="component" value="Unassembled WGS sequence"/>
</dbReference>